<dbReference type="GO" id="GO:0019877">
    <property type="term" value="P:diaminopimelate biosynthetic process"/>
    <property type="evidence" value="ECO:0007669"/>
    <property type="project" value="UniProtKB-UniRule"/>
</dbReference>
<proteinExistence type="inferred from homology"/>
<feature type="active site" description="Proton donor/acceptor" evidence="13">
    <location>
        <position position="147"/>
    </location>
</feature>
<keyword evidence="6 13" id="KW-0560">Oxidoreductase</keyword>
<dbReference type="EMBL" id="DVIU01000156">
    <property type="protein sequence ID" value="HIS36529.1"/>
    <property type="molecule type" value="Genomic_DNA"/>
</dbReference>
<dbReference type="GO" id="GO:0050661">
    <property type="term" value="F:NADP binding"/>
    <property type="evidence" value="ECO:0007669"/>
    <property type="project" value="UniProtKB-UniRule"/>
</dbReference>
<dbReference type="InterPro" id="IPR036291">
    <property type="entry name" value="NAD(P)-bd_dom_sf"/>
</dbReference>
<dbReference type="HAMAP" id="MF_00102">
    <property type="entry name" value="DapB"/>
    <property type="match status" value="1"/>
</dbReference>
<sequence length="259" mass="28298">MTLKIAVVGALGKMGQEVVKAVIADKSLELVCAVDKFNTGCNVHGDVAIESDIKGAFELHKPDIAIDFTQPDTIFENIKLYLNLGIKSVIGTTGLSKEQLGEIENLCKEKNTGCFIAPNFSTGAILMMKFAQMASKYFNNAEILEFHHNRKKDAPSGTAIKTAELMAKVNSNFKTGNADEKELIEGARGANFEDANISIHAVRMPGFVASQEVIFGAPGQTLKIRHDSINRECYMDGVIMAVNYVARNNNFMYGLENIL</sequence>
<dbReference type="Gene3D" id="3.40.50.720">
    <property type="entry name" value="NAD(P)-binding Rossmann-like Domain"/>
    <property type="match status" value="1"/>
</dbReference>
<evidence type="ECO:0000256" key="8">
    <source>
        <dbReference type="ARBA" id="ARBA00023154"/>
    </source>
</evidence>
<keyword evidence="4 13" id="KW-0521">NADP</keyword>
<keyword evidence="2 13" id="KW-0963">Cytoplasm</keyword>
<evidence type="ECO:0000256" key="6">
    <source>
        <dbReference type="ARBA" id="ARBA00023002"/>
    </source>
</evidence>
<dbReference type="InterPro" id="IPR000846">
    <property type="entry name" value="DapB_N"/>
</dbReference>
<gene>
    <name evidence="13" type="primary">dapB</name>
    <name evidence="16" type="ORF">IAC10_07860</name>
</gene>
<dbReference type="InterPro" id="IPR022664">
    <property type="entry name" value="DapB_N_CS"/>
</dbReference>
<comment type="similarity">
    <text evidence="1 13">Belongs to the DapB family.</text>
</comment>
<feature type="domain" description="Dihydrodipicolinate reductase N-terminal" evidence="14">
    <location>
        <begin position="4"/>
        <end position="120"/>
    </location>
</feature>
<evidence type="ECO:0000256" key="4">
    <source>
        <dbReference type="ARBA" id="ARBA00022857"/>
    </source>
</evidence>
<evidence type="ECO:0000256" key="12">
    <source>
        <dbReference type="ARBA" id="ARBA00049396"/>
    </source>
</evidence>
<accession>A0A9D1JNH1</accession>
<evidence type="ECO:0000256" key="7">
    <source>
        <dbReference type="ARBA" id="ARBA00023027"/>
    </source>
</evidence>
<feature type="binding site" evidence="13">
    <location>
        <position position="36"/>
    </location>
    <ligand>
        <name>NADP(+)</name>
        <dbReference type="ChEBI" id="CHEBI:58349"/>
    </ligand>
</feature>
<feature type="binding site" evidence="13">
    <location>
        <begin position="117"/>
        <end position="120"/>
    </location>
    <ligand>
        <name>NAD(+)</name>
        <dbReference type="ChEBI" id="CHEBI:57540"/>
    </ligand>
</feature>
<dbReference type="GO" id="GO:0016726">
    <property type="term" value="F:oxidoreductase activity, acting on CH or CH2 groups, NAD or NADP as acceptor"/>
    <property type="evidence" value="ECO:0007669"/>
    <property type="project" value="UniProtKB-UniRule"/>
</dbReference>
<comment type="caution">
    <text evidence="16">The sequence shown here is derived from an EMBL/GenBank/DDBJ whole genome shotgun (WGS) entry which is preliminary data.</text>
</comment>
<feature type="active site" description="Proton donor" evidence="13">
    <location>
        <position position="151"/>
    </location>
</feature>
<keyword evidence="8 13" id="KW-0457">Lysine biosynthesis</keyword>
<name>A0A9D1JNH1_9BACT</name>
<feature type="binding site" evidence="13">
    <location>
        <position position="148"/>
    </location>
    <ligand>
        <name>(S)-2,3,4,5-tetrahydrodipicolinate</name>
        <dbReference type="ChEBI" id="CHEBI:16845"/>
    </ligand>
</feature>
<dbReference type="SUPFAM" id="SSF51735">
    <property type="entry name" value="NAD(P)-binding Rossmann-fold domains"/>
    <property type="match status" value="1"/>
</dbReference>
<dbReference type="PANTHER" id="PTHR20836:SF0">
    <property type="entry name" value="4-HYDROXY-TETRAHYDRODIPICOLINATE REDUCTASE 1, CHLOROPLASTIC-RELATED"/>
    <property type="match status" value="1"/>
</dbReference>
<dbReference type="CDD" id="cd02274">
    <property type="entry name" value="DHDPR_N"/>
    <property type="match status" value="1"/>
</dbReference>
<evidence type="ECO:0000259" key="15">
    <source>
        <dbReference type="Pfam" id="PF05173"/>
    </source>
</evidence>
<dbReference type="EC" id="1.17.1.8" evidence="10 13"/>
<evidence type="ECO:0000256" key="13">
    <source>
        <dbReference type="HAMAP-Rule" id="MF_00102"/>
    </source>
</evidence>
<comment type="caution">
    <text evidence="13">Was originally thought to be a dihydrodipicolinate reductase (DHDPR), catalyzing the conversion of dihydrodipicolinate to tetrahydrodipicolinate. However, it was shown in E.coli that the substrate of the enzymatic reaction is not dihydrodipicolinate (DHDP) but in fact (2S,4S)-4-hydroxy-2,3,4,5-tetrahydrodipicolinic acid (HTPA), the product released by the DapA-catalyzed reaction.</text>
</comment>
<evidence type="ECO:0000256" key="9">
    <source>
        <dbReference type="ARBA" id="ARBA00037922"/>
    </source>
</evidence>
<dbReference type="PROSITE" id="PS01298">
    <property type="entry name" value="DAPB"/>
    <property type="match status" value="1"/>
</dbReference>
<evidence type="ECO:0000256" key="11">
    <source>
        <dbReference type="ARBA" id="ARBA00049080"/>
    </source>
</evidence>
<feature type="binding site" evidence="13">
    <location>
        <begin position="9"/>
        <end position="14"/>
    </location>
    <ligand>
        <name>NAD(+)</name>
        <dbReference type="ChEBI" id="CHEBI:57540"/>
    </ligand>
</feature>
<dbReference type="PIRSF" id="PIRSF000161">
    <property type="entry name" value="DHPR"/>
    <property type="match status" value="1"/>
</dbReference>
<dbReference type="InterPro" id="IPR023940">
    <property type="entry name" value="DHDPR_bac"/>
</dbReference>
<evidence type="ECO:0000256" key="5">
    <source>
        <dbReference type="ARBA" id="ARBA00022915"/>
    </source>
</evidence>
<comment type="catalytic activity">
    <reaction evidence="11 13">
        <text>(S)-2,3,4,5-tetrahydrodipicolinate + NADP(+) + H2O = (2S,4S)-4-hydroxy-2,3,4,5-tetrahydrodipicolinate + NADPH + H(+)</text>
        <dbReference type="Rhea" id="RHEA:35331"/>
        <dbReference type="ChEBI" id="CHEBI:15377"/>
        <dbReference type="ChEBI" id="CHEBI:15378"/>
        <dbReference type="ChEBI" id="CHEBI:16845"/>
        <dbReference type="ChEBI" id="CHEBI:57783"/>
        <dbReference type="ChEBI" id="CHEBI:58349"/>
        <dbReference type="ChEBI" id="CHEBI:67139"/>
        <dbReference type="EC" id="1.17.1.8"/>
    </reaction>
</comment>
<protein>
    <recommendedName>
        <fullName evidence="10 13">4-hydroxy-tetrahydrodipicolinate reductase</fullName>
        <shortName evidence="13">HTPA reductase</shortName>
        <ecNumber evidence="10 13">1.17.1.8</ecNumber>
    </recommendedName>
</protein>
<dbReference type="GO" id="GO:0051287">
    <property type="term" value="F:NAD binding"/>
    <property type="evidence" value="ECO:0007669"/>
    <property type="project" value="UniProtKB-UniRule"/>
</dbReference>
<evidence type="ECO:0000259" key="14">
    <source>
        <dbReference type="Pfam" id="PF01113"/>
    </source>
</evidence>
<keyword evidence="3 13" id="KW-0028">Amino-acid biosynthesis</keyword>
<organism evidence="16 17">
    <name type="scientific">Candidatus Scatousia excrementigallinarum</name>
    <dbReference type="NCBI Taxonomy" id="2840935"/>
    <lineage>
        <taxon>Bacteria</taxon>
        <taxon>Candidatus Scatousia</taxon>
    </lineage>
</organism>
<keyword evidence="5 13" id="KW-0220">Diaminopimelate biosynthesis</keyword>
<comment type="subunit">
    <text evidence="13">Homotetramer.</text>
</comment>
<dbReference type="SUPFAM" id="SSF55347">
    <property type="entry name" value="Glyceraldehyde-3-phosphate dehydrogenase-like, C-terminal domain"/>
    <property type="match status" value="1"/>
</dbReference>
<evidence type="ECO:0000256" key="3">
    <source>
        <dbReference type="ARBA" id="ARBA00022605"/>
    </source>
</evidence>
<dbReference type="GO" id="GO:0009089">
    <property type="term" value="P:lysine biosynthetic process via diaminopimelate"/>
    <property type="evidence" value="ECO:0007669"/>
    <property type="project" value="UniProtKB-UniRule"/>
</dbReference>
<feature type="binding site" evidence="13">
    <location>
        <begin position="157"/>
        <end position="158"/>
    </location>
    <ligand>
        <name>(S)-2,3,4,5-tetrahydrodipicolinate</name>
        <dbReference type="ChEBI" id="CHEBI:16845"/>
    </ligand>
</feature>
<keyword evidence="7 13" id="KW-0520">NAD</keyword>
<dbReference type="Proteomes" id="UP000823928">
    <property type="component" value="Unassembled WGS sequence"/>
</dbReference>
<evidence type="ECO:0000256" key="10">
    <source>
        <dbReference type="ARBA" id="ARBA00038983"/>
    </source>
</evidence>
<comment type="subcellular location">
    <subcellularLocation>
        <location evidence="13">Cytoplasm</location>
    </subcellularLocation>
</comment>
<evidence type="ECO:0000313" key="17">
    <source>
        <dbReference type="Proteomes" id="UP000823928"/>
    </source>
</evidence>
<comment type="function">
    <text evidence="13">Catalyzes the conversion of 4-hydroxy-tetrahydrodipicolinate (HTPA) to tetrahydrodipicolinate.</text>
</comment>
<feature type="domain" description="Dihydrodipicolinate reductase C-terminal" evidence="15">
    <location>
        <begin position="123"/>
        <end position="259"/>
    </location>
</feature>
<comment type="pathway">
    <text evidence="9 13">Amino-acid biosynthesis; L-lysine biosynthesis via DAP pathway; (S)-tetrahydrodipicolinate from L-aspartate: step 4/4.</text>
</comment>
<evidence type="ECO:0000256" key="1">
    <source>
        <dbReference type="ARBA" id="ARBA00006642"/>
    </source>
</evidence>
<feature type="binding site" evidence="13">
    <location>
        <begin position="91"/>
        <end position="93"/>
    </location>
    <ligand>
        <name>NAD(+)</name>
        <dbReference type="ChEBI" id="CHEBI:57540"/>
    </ligand>
</feature>
<dbReference type="GO" id="GO:0008839">
    <property type="term" value="F:4-hydroxy-tetrahydrodipicolinate reductase"/>
    <property type="evidence" value="ECO:0007669"/>
    <property type="project" value="UniProtKB-UniRule"/>
</dbReference>
<evidence type="ECO:0000256" key="2">
    <source>
        <dbReference type="ARBA" id="ARBA00022490"/>
    </source>
</evidence>
<dbReference type="InterPro" id="IPR022663">
    <property type="entry name" value="DapB_C"/>
</dbReference>
<dbReference type="FunFam" id="3.30.360.10:FF:000009">
    <property type="entry name" value="4-hydroxy-tetrahydrodipicolinate reductase"/>
    <property type="match status" value="1"/>
</dbReference>
<evidence type="ECO:0000313" key="16">
    <source>
        <dbReference type="EMBL" id="HIS36529.1"/>
    </source>
</evidence>
<dbReference type="Gene3D" id="3.30.360.10">
    <property type="entry name" value="Dihydrodipicolinate Reductase, domain 2"/>
    <property type="match status" value="1"/>
</dbReference>
<dbReference type="Pfam" id="PF01113">
    <property type="entry name" value="DapB_N"/>
    <property type="match status" value="1"/>
</dbReference>
<dbReference type="PANTHER" id="PTHR20836">
    <property type="entry name" value="DIHYDRODIPICOLINATE REDUCTASE"/>
    <property type="match status" value="1"/>
</dbReference>
<reference evidence="16" key="2">
    <citation type="journal article" date="2021" name="PeerJ">
        <title>Extensive microbial diversity within the chicken gut microbiome revealed by metagenomics and culture.</title>
        <authorList>
            <person name="Gilroy R."/>
            <person name="Ravi A."/>
            <person name="Getino M."/>
            <person name="Pursley I."/>
            <person name="Horton D.L."/>
            <person name="Alikhan N.F."/>
            <person name="Baker D."/>
            <person name="Gharbi K."/>
            <person name="Hall N."/>
            <person name="Watson M."/>
            <person name="Adriaenssens E.M."/>
            <person name="Foster-Nyarko E."/>
            <person name="Jarju S."/>
            <person name="Secka A."/>
            <person name="Antonio M."/>
            <person name="Oren A."/>
            <person name="Chaudhuri R.R."/>
            <person name="La Ragione R."/>
            <person name="Hildebrand F."/>
            <person name="Pallen M.J."/>
        </authorList>
    </citation>
    <scope>NUCLEOTIDE SEQUENCE</scope>
    <source>
        <strain evidence="16">6276</strain>
    </source>
</reference>
<dbReference type="NCBIfam" id="TIGR00036">
    <property type="entry name" value="dapB"/>
    <property type="match status" value="1"/>
</dbReference>
<reference evidence="16" key="1">
    <citation type="submission" date="2020-10" db="EMBL/GenBank/DDBJ databases">
        <authorList>
            <person name="Gilroy R."/>
        </authorList>
    </citation>
    <scope>NUCLEOTIDE SEQUENCE</scope>
    <source>
        <strain evidence="16">6276</strain>
    </source>
</reference>
<comment type="catalytic activity">
    <reaction evidence="12 13">
        <text>(S)-2,3,4,5-tetrahydrodipicolinate + NAD(+) + H2O = (2S,4S)-4-hydroxy-2,3,4,5-tetrahydrodipicolinate + NADH + H(+)</text>
        <dbReference type="Rhea" id="RHEA:35323"/>
        <dbReference type="ChEBI" id="CHEBI:15377"/>
        <dbReference type="ChEBI" id="CHEBI:15378"/>
        <dbReference type="ChEBI" id="CHEBI:16845"/>
        <dbReference type="ChEBI" id="CHEBI:57540"/>
        <dbReference type="ChEBI" id="CHEBI:57945"/>
        <dbReference type="ChEBI" id="CHEBI:67139"/>
        <dbReference type="EC" id="1.17.1.8"/>
    </reaction>
</comment>
<feature type="binding site" evidence="13">
    <location>
        <position position="35"/>
    </location>
    <ligand>
        <name>NAD(+)</name>
        <dbReference type="ChEBI" id="CHEBI:57540"/>
    </ligand>
</feature>
<dbReference type="Pfam" id="PF05173">
    <property type="entry name" value="DapB_C"/>
    <property type="match status" value="1"/>
</dbReference>
<dbReference type="AlphaFoldDB" id="A0A9D1JNH1"/>
<dbReference type="GO" id="GO:0005829">
    <property type="term" value="C:cytosol"/>
    <property type="evidence" value="ECO:0007669"/>
    <property type="project" value="TreeGrafter"/>
</dbReference>